<dbReference type="AlphaFoldDB" id="A0A9D4FTH4"/>
<comment type="caution">
    <text evidence="2">The sequence shown here is derived from an EMBL/GenBank/DDBJ whole genome shotgun (WGS) entry which is preliminary data.</text>
</comment>
<reference evidence="2" key="2">
    <citation type="submission" date="2020-11" db="EMBL/GenBank/DDBJ databases">
        <authorList>
            <person name="McCartney M.A."/>
            <person name="Auch B."/>
            <person name="Kono T."/>
            <person name="Mallez S."/>
            <person name="Becker A."/>
            <person name="Gohl D.M."/>
            <person name="Silverstein K.A.T."/>
            <person name="Koren S."/>
            <person name="Bechman K.B."/>
            <person name="Herman A."/>
            <person name="Abrahante J.E."/>
            <person name="Garbe J."/>
        </authorList>
    </citation>
    <scope>NUCLEOTIDE SEQUENCE</scope>
    <source>
        <strain evidence="2">Duluth1</strain>
        <tissue evidence="2">Whole animal</tissue>
    </source>
</reference>
<dbReference type="Proteomes" id="UP000828390">
    <property type="component" value="Unassembled WGS sequence"/>
</dbReference>
<feature type="compositionally biased region" description="Gly residues" evidence="1">
    <location>
        <begin position="1"/>
        <end position="35"/>
    </location>
</feature>
<proteinExistence type="predicted"/>
<evidence type="ECO:0000313" key="3">
    <source>
        <dbReference type="Proteomes" id="UP000828390"/>
    </source>
</evidence>
<evidence type="ECO:0000256" key="1">
    <source>
        <dbReference type="SAM" id="MobiDB-lite"/>
    </source>
</evidence>
<feature type="region of interest" description="Disordered" evidence="1">
    <location>
        <begin position="1"/>
        <end position="37"/>
    </location>
</feature>
<name>A0A9D4FTH4_DREPO</name>
<accession>A0A9D4FTH4</accession>
<feature type="region of interest" description="Disordered" evidence="1">
    <location>
        <begin position="55"/>
        <end position="74"/>
    </location>
</feature>
<keyword evidence="3" id="KW-1185">Reference proteome</keyword>
<gene>
    <name evidence="2" type="ORF">DPMN_156631</name>
</gene>
<organism evidence="2 3">
    <name type="scientific">Dreissena polymorpha</name>
    <name type="common">Zebra mussel</name>
    <name type="synonym">Mytilus polymorpha</name>
    <dbReference type="NCBI Taxonomy" id="45954"/>
    <lineage>
        <taxon>Eukaryota</taxon>
        <taxon>Metazoa</taxon>
        <taxon>Spiralia</taxon>
        <taxon>Lophotrochozoa</taxon>
        <taxon>Mollusca</taxon>
        <taxon>Bivalvia</taxon>
        <taxon>Autobranchia</taxon>
        <taxon>Heteroconchia</taxon>
        <taxon>Euheterodonta</taxon>
        <taxon>Imparidentia</taxon>
        <taxon>Neoheterodontei</taxon>
        <taxon>Myida</taxon>
        <taxon>Dreissenoidea</taxon>
        <taxon>Dreissenidae</taxon>
        <taxon>Dreissena</taxon>
    </lineage>
</organism>
<reference evidence="2" key="1">
    <citation type="journal article" date="2019" name="bioRxiv">
        <title>The Genome of the Zebra Mussel, Dreissena polymorpha: A Resource for Invasive Species Research.</title>
        <authorList>
            <person name="McCartney M.A."/>
            <person name="Auch B."/>
            <person name="Kono T."/>
            <person name="Mallez S."/>
            <person name="Zhang Y."/>
            <person name="Obille A."/>
            <person name="Becker A."/>
            <person name="Abrahante J.E."/>
            <person name="Garbe J."/>
            <person name="Badalamenti J.P."/>
            <person name="Herman A."/>
            <person name="Mangelson H."/>
            <person name="Liachko I."/>
            <person name="Sullivan S."/>
            <person name="Sone E.D."/>
            <person name="Koren S."/>
            <person name="Silverstein K.A.T."/>
            <person name="Beckman K.B."/>
            <person name="Gohl D.M."/>
        </authorList>
    </citation>
    <scope>NUCLEOTIDE SEQUENCE</scope>
    <source>
        <strain evidence="2">Duluth1</strain>
        <tissue evidence="2">Whole animal</tissue>
    </source>
</reference>
<feature type="compositionally biased region" description="Basic and acidic residues" evidence="1">
    <location>
        <begin position="65"/>
        <end position="74"/>
    </location>
</feature>
<dbReference type="EMBL" id="JAIWYP010000007">
    <property type="protein sequence ID" value="KAH3802933.1"/>
    <property type="molecule type" value="Genomic_DNA"/>
</dbReference>
<evidence type="ECO:0000313" key="2">
    <source>
        <dbReference type="EMBL" id="KAH3802933.1"/>
    </source>
</evidence>
<sequence length="74" mass="6731">MGNGGNGGSGGGGGGGGGGMFGGGAGGGGGGGGGHKVISEQRSYAVDVIIESNSVFPLGIGDQKNGNDEGPPKR</sequence>
<protein>
    <submittedName>
        <fullName evidence="2">Uncharacterized protein</fullName>
    </submittedName>
</protein>